<protein>
    <submittedName>
        <fullName evidence="1">Uncharacterized protein</fullName>
    </submittedName>
</protein>
<dbReference type="PATRIC" id="fig|187330.3.peg.104"/>
<gene>
    <name evidence="1" type="ORF">ADS77_00500</name>
</gene>
<organism evidence="1 2">
    <name type="scientific">Pseudoalteromonas porphyrae</name>
    <dbReference type="NCBI Taxonomy" id="187330"/>
    <lineage>
        <taxon>Bacteria</taxon>
        <taxon>Pseudomonadati</taxon>
        <taxon>Pseudomonadota</taxon>
        <taxon>Gammaproteobacteria</taxon>
        <taxon>Alteromonadales</taxon>
        <taxon>Pseudoalteromonadaceae</taxon>
        <taxon>Pseudoalteromonas</taxon>
    </lineage>
</organism>
<accession>A0A0N0M1P1</accession>
<dbReference type="AlphaFoldDB" id="A0A0N0M1P1"/>
<evidence type="ECO:0000313" key="2">
    <source>
        <dbReference type="Proteomes" id="UP000037848"/>
    </source>
</evidence>
<comment type="caution">
    <text evidence="1">The sequence shown here is derived from an EMBL/GenBank/DDBJ whole genome shotgun (WGS) entry which is preliminary data.</text>
</comment>
<dbReference type="OrthoDB" id="7596364at2"/>
<reference evidence="1 2" key="1">
    <citation type="submission" date="2015-08" db="EMBL/GenBank/DDBJ databases">
        <title>Draft Genome Sequence of Pseudoalteromonas porphyrae UCD-SED14.</title>
        <authorList>
            <person name="Coil D.A."/>
            <person name="Jospin G."/>
            <person name="Lee R.D."/>
            <person name="Eisen J.A."/>
        </authorList>
    </citation>
    <scope>NUCLEOTIDE SEQUENCE [LARGE SCALE GENOMIC DNA]</scope>
    <source>
        <strain evidence="1 2">UCD-SED14</strain>
    </source>
</reference>
<dbReference type="EMBL" id="LHPH01000001">
    <property type="protein sequence ID" value="KPH65451.1"/>
    <property type="molecule type" value="Genomic_DNA"/>
</dbReference>
<dbReference type="Proteomes" id="UP000037848">
    <property type="component" value="Unassembled WGS sequence"/>
</dbReference>
<evidence type="ECO:0000313" key="1">
    <source>
        <dbReference type="EMBL" id="KPH65451.1"/>
    </source>
</evidence>
<sequence>MTIINWGLLGPDKLESERRTRTLGLAVAVRAFNDLAVPNLGGVKFSKNVFLACLGIHVAEKVRLEGKQVSNIQVANAIEALGCILSFEKNNWQSDERLRGNSKLAGAKDLSYKVVGANNYYVTQPMRMATVQLLPGLGLVESQGERFNSYSLNDNGLKLVIAGCADFKCHNSSIVNFLVKWVLGNHRSPRVSGLIKALAPIYSLAADAKAILKDRLVSGNDESALRRRNALTWVSNINTNPCINWRKPSELTDLHFKDIKSGAYFFILRDSVMMLLDAIETAVANEKSGSLDLRKGTPLDLQNALTRVKSAATSFVNLSHDPTPDKLALSFARECLQSQDELIILSVVERDNLVLKVRDKAVIKGSAFGGEQQEANDAGETESLFPKGVSFRFWNLYLLNIDFDGQLDMWLNKKEKADE</sequence>
<name>A0A0N0M1P1_9GAMM</name>
<proteinExistence type="predicted"/>
<dbReference type="RefSeq" id="WP_054452316.1">
    <property type="nucleotide sequence ID" value="NZ_LHPH01000001.1"/>
</dbReference>
<keyword evidence="2" id="KW-1185">Reference proteome</keyword>